<dbReference type="HOGENOM" id="CLU_148246_0_0_1"/>
<dbReference type="PhylomeDB" id="B4JXV6"/>
<dbReference type="STRING" id="7222.B4JXV6"/>
<dbReference type="OrthoDB" id="7849298at2759"/>
<organism evidence="2">
    <name type="scientific">Drosophila grimshawi</name>
    <name type="common">Hawaiian fruit fly</name>
    <name type="synonym">Idiomyia grimshawi</name>
    <dbReference type="NCBI Taxonomy" id="7222"/>
    <lineage>
        <taxon>Eukaryota</taxon>
        <taxon>Metazoa</taxon>
        <taxon>Ecdysozoa</taxon>
        <taxon>Arthropoda</taxon>
        <taxon>Hexapoda</taxon>
        <taxon>Insecta</taxon>
        <taxon>Pterygota</taxon>
        <taxon>Neoptera</taxon>
        <taxon>Endopterygota</taxon>
        <taxon>Diptera</taxon>
        <taxon>Brachycera</taxon>
        <taxon>Muscomorpha</taxon>
        <taxon>Ephydroidea</taxon>
        <taxon>Drosophilidae</taxon>
        <taxon>Drosophila</taxon>
        <taxon>Hawaiian Drosophila</taxon>
    </lineage>
</organism>
<evidence type="ECO:0000313" key="1">
    <source>
        <dbReference type="EMBL" id="EDV90518.1"/>
    </source>
</evidence>
<dbReference type="KEGG" id="dgr:6569811"/>
<evidence type="ECO:0000313" key="2">
    <source>
        <dbReference type="Proteomes" id="UP000001070"/>
    </source>
</evidence>
<dbReference type="Proteomes" id="UP000001070">
    <property type="component" value="Unassembled WGS sequence"/>
</dbReference>
<protein>
    <submittedName>
        <fullName evidence="1">GH14180</fullName>
    </submittedName>
</protein>
<dbReference type="EMBL" id="CH916377">
    <property type="protein sequence ID" value="EDV90518.1"/>
    <property type="molecule type" value="Genomic_DNA"/>
</dbReference>
<dbReference type="InParanoid" id="B4JXV6"/>
<dbReference type="AlphaFoldDB" id="B4JXV6"/>
<keyword evidence="2" id="KW-1185">Reference proteome</keyword>
<sequence>MSLNQSDPMWSAPECEMCANKVTNFVIGLCQRCSGIWTRDNSMMLMDITNDHVEAGVVRMSSPSDAYNNNMDATFQRGIQQINLGRTRKLQFFFKLREIFQKNILLH</sequence>
<name>B4JXV6_DROGR</name>
<proteinExistence type="predicted"/>
<reference evidence="1 2" key="1">
    <citation type="journal article" date="2007" name="Nature">
        <title>Evolution of genes and genomes on the Drosophila phylogeny.</title>
        <authorList>
            <consortium name="Drosophila 12 Genomes Consortium"/>
            <person name="Clark A.G."/>
            <person name="Eisen M.B."/>
            <person name="Smith D.R."/>
            <person name="Bergman C.M."/>
            <person name="Oliver B."/>
            <person name="Markow T.A."/>
            <person name="Kaufman T.C."/>
            <person name="Kellis M."/>
            <person name="Gelbart W."/>
            <person name="Iyer V.N."/>
            <person name="Pollard D.A."/>
            <person name="Sackton T.B."/>
            <person name="Larracuente A.M."/>
            <person name="Singh N.D."/>
            <person name="Abad J.P."/>
            <person name="Abt D.N."/>
            <person name="Adryan B."/>
            <person name="Aguade M."/>
            <person name="Akashi H."/>
            <person name="Anderson W.W."/>
            <person name="Aquadro C.F."/>
            <person name="Ardell D.H."/>
            <person name="Arguello R."/>
            <person name="Artieri C.G."/>
            <person name="Barbash D.A."/>
            <person name="Barker D."/>
            <person name="Barsanti P."/>
            <person name="Batterham P."/>
            <person name="Batzoglou S."/>
            <person name="Begun D."/>
            <person name="Bhutkar A."/>
            <person name="Blanco E."/>
            <person name="Bosak S.A."/>
            <person name="Bradley R.K."/>
            <person name="Brand A.D."/>
            <person name="Brent M.R."/>
            <person name="Brooks A.N."/>
            <person name="Brown R.H."/>
            <person name="Butlin R.K."/>
            <person name="Caggese C."/>
            <person name="Calvi B.R."/>
            <person name="Bernardo de Carvalho A."/>
            <person name="Caspi A."/>
            <person name="Castrezana S."/>
            <person name="Celniker S.E."/>
            <person name="Chang J.L."/>
            <person name="Chapple C."/>
            <person name="Chatterji S."/>
            <person name="Chinwalla A."/>
            <person name="Civetta A."/>
            <person name="Clifton S.W."/>
            <person name="Comeron J.M."/>
            <person name="Costello J.C."/>
            <person name="Coyne J.A."/>
            <person name="Daub J."/>
            <person name="David R.G."/>
            <person name="Delcher A.L."/>
            <person name="Delehaunty K."/>
            <person name="Do C.B."/>
            <person name="Ebling H."/>
            <person name="Edwards K."/>
            <person name="Eickbush T."/>
            <person name="Evans J.D."/>
            <person name="Filipski A."/>
            <person name="Findeiss S."/>
            <person name="Freyhult E."/>
            <person name="Fulton L."/>
            <person name="Fulton R."/>
            <person name="Garcia A.C."/>
            <person name="Gardiner A."/>
            <person name="Garfield D.A."/>
            <person name="Garvin B.E."/>
            <person name="Gibson G."/>
            <person name="Gilbert D."/>
            <person name="Gnerre S."/>
            <person name="Godfrey J."/>
            <person name="Good R."/>
            <person name="Gotea V."/>
            <person name="Gravely B."/>
            <person name="Greenberg A.J."/>
            <person name="Griffiths-Jones S."/>
            <person name="Gross S."/>
            <person name="Guigo R."/>
            <person name="Gustafson E.A."/>
            <person name="Haerty W."/>
            <person name="Hahn M.W."/>
            <person name="Halligan D.L."/>
            <person name="Halpern A.L."/>
            <person name="Halter G.M."/>
            <person name="Han M.V."/>
            <person name="Heger A."/>
            <person name="Hillier L."/>
            <person name="Hinrichs A.S."/>
            <person name="Holmes I."/>
            <person name="Hoskins R.A."/>
            <person name="Hubisz M.J."/>
            <person name="Hultmark D."/>
            <person name="Huntley M.A."/>
            <person name="Jaffe D.B."/>
            <person name="Jagadeeshan S."/>
            <person name="Jeck W.R."/>
            <person name="Johnson J."/>
            <person name="Jones C.D."/>
            <person name="Jordan W.C."/>
            <person name="Karpen G.H."/>
            <person name="Kataoka E."/>
            <person name="Keightley P.D."/>
            <person name="Kheradpour P."/>
            <person name="Kirkness E.F."/>
            <person name="Koerich L.B."/>
            <person name="Kristiansen K."/>
            <person name="Kudrna D."/>
            <person name="Kulathinal R.J."/>
            <person name="Kumar S."/>
            <person name="Kwok R."/>
            <person name="Lander E."/>
            <person name="Langley C.H."/>
            <person name="Lapoint R."/>
            <person name="Lazzaro B.P."/>
            <person name="Lee S.J."/>
            <person name="Levesque L."/>
            <person name="Li R."/>
            <person name="Lin C.F."/>
            <person name="Lin M.F."/>
            <person name="Lindblad-Toh K."/>
            <person name="Llopart A."/>
            <person name="Long M."/>
            <person name="Low L."/>
            <person name="Lozovsky E."/>
            <person name="Lu J."/>
            <person name="Luo M."/>
            <person name="Machado C.A."/>
            <person name="Makalowski W."/>
            <person name="Marzo M."/>
            <person name="Matsuda M."/>
            <person name="Matzkin L."/>
            <person name="McAllister B."/>
            <person name="McBride C.S."/>
            <person name="McKernan B."/>
            <person name="McKernan K."/>
            <person name="Mendez-Lago M."/>
            <person name="Minx P."/>
            <person name="Mollenhauer M.U."/>
            <person name="Montooth K."/>
            <person name="Mount S.M."/>
            <person name="Mu X."/>
            <person name="Myers E."/>
            <person name="Negre B."/>
            <person name="Newfeld S."/>
            <person name="Nielsen R."/>
            <person name="Noor M.A."/>
            <person name="O'Grady P."/>
            <person name="Pachter L."/>
            <person name="Papaceit M."/>
            <person name="Parisi M.J."/>
            <person name="Parisi M."/>
            <person name="Parts L."/>
            <person name="Pedersen J.S."/>
            <person name="Pesole G."/>
            <person name="Phillippy A.M."/>
            <person name="Ponting C.P."/>
            <person name="Pop M."/>
            <person name="Porcelli D."/>
            <person name="Powell J.R."/>
            <person name="Prohaska S."/>
            <person name="Pruitt K."/>
            <person name="Puig M."/>
            <person name="Quesneville H."/>
            <person name="Ram K.R."/>
            <person name="Rand D."/>
            <person name="Rasmussen M.D."/>
            <person name="Reed L.K."/>
            <person name="Reenan R."/>
            <person name="Reily A."/>
            <person name="Remington K.A."/>
            <person name="Rieger T.T."/>
            <person name="Ritchie M.G."/>
            <person name="Robin C."/>
            <person name="Rogers Y.H."/>
            <person name="Rohde C."/>
            <person name="Rozas J."/>
            <person name="Rubenfield M.J."/>
            <person name="Ruiz A."/>
            <person name="Russo S."/>
            <person name="Salzberg S.L."/>
            <person name="Sanchez-Gracia A."/>
            <person name="Saranga D.J."/>
            <person name="Sato H."/>
            <person name="Schaeffer S.W."/>
            <person name="Schatz M.C."/>
            <person name="Schlenke T."/>
            <person name="Schwartz R."/>
            <person name="Segarra C."/>
            <person name="Singh R.S."/>
            <person name="Sirot L."/>
            <person name="Sirota M."/>
            <person name="Sisneros N.B."/>
            <person name="Smith C.D."/>
            <person name="Smith T.F."/>
            <person name="Spieth J."/>
            <person name="Stage D.E."/>
            <person name="Stark A."/>
            <person name="Stephan W."/>
            <person name="Strausberg R.L."/>
            <person name="Strempel S."/>
            <person name="Sturgill D."/>
            <person name="Sutton G."/>
            <person name="Sutton G.G."/>
            <person name="Tao W."/>
            <person name="Teichmann S."/>
            <person name="Tobari Y.N."/>
            <person name="Tomimura Y."/>
            <person name="Tsolas J.M."/>
            <person name="Valente V.L."/>
            <person name="Venter E."/>
            <person name="Venter J.C."/>
            <person name="Vicario S."/>
            <person name="Vieira F.G."/>
            <person name="Vilella A.J."/>
            <person name="Villasante A."/>
            <person name="Walenz B."/>
            <person name="Wang J."/>
            <person name="Wasserman M."/>
            <person name="Watts T."/>
            <person name="Wilson D."/>
            <person name="Wilson R.K."/>
            <person name="Wing R.A."/>
            <person name="Wolfner M.F."/>
            <person name="Wong A."/>
            <person name="Wong G.K."/>
            <person name="Wu C.I."/>
            <person name="Wu G."/>
            <person name="Yamamoto D."/>
            <person name="Yang H.P."/>
            <person name="Yang S.P."/>
            <person name="Yorke J.A."/>
            <person name="Yoshida K."/>
            <person name="Zdobnov E."/>
            <person name="Zhang P."/>
            <person name="Zhang Y."/>
            <person name="Zimin A.V."/>
            <person name="Baldwin J."/>
            <person name="Abdouelleil A."/>
            <person name="Abdulkadir J."/>
            <person name="Abebe A."/>
            <person name="Abera B."/>
            <person name="Abreu J."/>
            <person name="Acer S.C."/>
            <person name="Aftuck L."/>
            <person name="Alexander A."/>
            <person name="An P."/>
            <person name="Anderson E."/>
            <person name="Anderson S."/>
            <person name="Arachi H."/>
            <person name="Azer M."/>
            <person name="Bachantsang P."/>
            <person name="Barry A."/>
            <person name="Bayul T."/>
            <person name="Berlin A."/>
            <person name="Bessette D."/>
            <person name="Bloom T."/>
            <person name="Blye J."/>
            <person name="Boguslavskiy L."/>
            <person name="Bonnet C."/>
            <person name="Boukhgalter B."/>
            <person name="Bourzgui I."/>
            <person name="Brown A."/>
            <person name="Cahill P."/>
            <person name="Channer S."/>
            <person name="Cheshatsang Y."/>
            <person name="Chuda L."/>
            <person name="Citroen M."/>
            <person name="Collymore A."/>
            <person name="Cooke P."/>
            <person name="Costello M."/>
            <person name="D'Aco K."/>
            <person name="Daza R."/>
            <person name="De Haan G."/>
            <person name="DeGray S."/>
            <person name="DeMaso C."/>
            <person name="Dhargay N."/>
            <person name="Dooley K."/>
            <person name="Dooley E."/>
            <person name="Doricent M."/>
            <person name="Dorje P."/>
            <person name="Dorjee K."/>
            <person name="Dupes A."/>
            <person name="Elong R."/>
            <person name="Falk J."/>
            <person name="Farina A."/>
            <person name="Faro S."/>
            <person name="Ferguson D."/>
            <person name="Fisher S."/>
            <person name="Foley C.D."/>
            <person name="Franke A."/>
            <person name="Friedrich D."/>
            <person name="Gadbois L."/>
            <person name="Gearin G."/>
            <person name="Gearin C.R."/>
            <person name="Giannoukos G."/>
            <person name="Goode T."/>
            <person name="Graham J."/>
            <person name="Grandbois E."/>
            <person name="Grewal S."/>
            <person name="Gyaltsen K."/>
            <person name="Hafez N."/>
            <person name="Hagos B."/>
            <person name="Hall J."/>
            <person name="Henson C."/>
            <person name="Hollinger A."/>
            <person name="Honan T."/>
            <person name="Huard M.D."/>
            <person name="Hughes L."/>
            <person name="Hurhula B."/>
            <person name="Husby M.E."/>
            <person name="Kamat A."/>
            <person name="Kanga B."/>
            <person name="Kashin S."/>
            <person name="Khazanovich D."/>
            <person name="Kisner P."/>
            <person name="Lance K."/>
            <person name="Lara M."/>
            <person name="Lee W."/>
            <person name="Lennon N."/>
            <person name="Letendre F."/>
            <person name="LeVine R."/>
            <person name="Lipovsky A."/>
            <person name="Liu X."/>
            <person name="Liu J."/>
            <person name="Liu S."/>
            <person name="Lokyitsang T."/>
            <person name="Lokyitsang Y."/>
            <person name="Lubonja R."/>
            <person name="Lui A."/>
            <person name="MacDonald P."/>
            <person name="Magnisalis V."/>
            <person name="Maru K."/>
            <person name="Matthews C."/>
            <person name="McCusker W."/>
            <person name="McDonough S."/>
            <person name="Mehta T."/>
            <person name="Meldrim J."/>
            <person name="Meneus L."/>
            <person name="Mihai O."/>
            <person name="Mihalev A."/>
            <person name="Mihova T."/>
            <person name="Mittelman R."/>
            <person name="Mlenga V."/>
            <person name="Montmayeur A."/>
            <person name="Mulrain L."/>
            <person name="Navidi A."/>
            <person name="Naylor J."/>
            <person name="Negash T."/>
            <person name="Nguyen T."/>
            <person name="Nguyen N."/>
            <person name="Nicol R."/>
            <person name="Norbu C."/>
            <person name="Norbu N."/>
            <person name="Novod N."/>
            <person name="O'Neill B."/>
            <person name="Osman S."/>
            <person name="Markiewicz E."/>
            <person name="Oyono O.L."/>
            <person name="Patti C."/>
            <person name="Phunkhang P."/>
            <person name="Pierre F."/>
            <person name="Priest M."/>
            <person name="Raghuraman S."/>
            <person name="Rege F."/>
            <person name="Reyes R."/>
            <person name="Rise C."/>
            <person name="Rogov P."/>
            <person name="Ross K."/>
            <person name="Ryan E."/>
            <person name="Settipalli S."/>
            <person name="Shea T."/>
            <person name="Sherpa N."/>
            <person name="Shi L."/>
            <person name="Shih D."/>
            <person name="Sparrow T."/>
            <person name="Spaulding J."/>
            <person name="Stalker J."/>
            <person name="Stange-Thomann N."/>
            <person name="Stavropoulos S."/>
            <person name="Stone C."/>
            <person name="Strader C."/>
            <person name="Tesfaye S."/>
            <person name="Thomson T."/>
            <person name="Thoulutsang Y."/>
            <person name="Thoulutsang D."/>
            <person name="Topham K."/>
            <person name="Topping I."/>
            <person name="Tsamla T."/>
            <person name="Vassiliev H."/>
            <person name="Vo A."/>
            <person name="Wangchuk T."/>
            <person name="Wangdi T."/>
            <person name="Weiand M."/>
            <person name="Wilkinson J."/>
            <person name="Wilson A."/>
            <person name="Yadav S."/>
            <person name="Young G."/>
            <person name="Yu Q."/>
            <person name="Zembek L."/>
            <person name="Zhong D."/>
            <person name="Zimmer A."/>
            <person name="Zwirko Z."/>
            <person name="Jaffe D.B."/>
            <person name="Alvarez P."/>
            <person name="Brockman W."/>
            <person name="Butler J."/>
            <person name="Chin C."/>
            <person name="Gnerre S."/>
            <person name="Grabherr M."/>
            <person name="Kleber M."/>
            <person name="Mauceli E."/>
            <person name="MacCallum I."/>
        </authorList>
    </citation>
    <scope>NUCLEOTIDE SEQUENCE [LARGE SCALE GENOMIC DNA]</scope>
    <source>
        <strain evidence="2">Tucson 15287-2541.00</strain>
    </source>
</reference>
<accession>B4JXV6</accession>
<gene>
    <name evidence="1" type="primary">Dgri\GH14180</name>
    <name evidence="1" type="ORF">Dgri_GH14180</name>
</gene>
<dbReference type="eggNOG" id="ENOG502T95D">
    <property type="taxonomic scope" value="Eukaryota"/>
</dbReference>